<evidence type="ECO:0000256" key="8">
    <source>
        <dbReference type="SAM" id="Phobius"/>
    </source>
</evidence>
<dbReference type="PANTHER" id="PTHR45436">
    <property type="entry name" value="SENSOR HISTIDINE KINASE YKOH"/>
    <property type="match status" value="1"/>
</dbReference>
<dbReference type="Gene3D" id="3.30.565.10">
    <property type="entry name" value="Histidine kinase-like ATPase, C-terminal domain"/>
    <property type="match status" value="1"/>
</dbReference>
<evidence type="ECO:0000256" key="4">
    <source>
        <dbReference type="ARBA" id="ARBA00022679"/>
    </source>
</evidence>
<dbReference type="EMBL" id="CP014504">
    <property type="protein sequence ID" value="AMP97556.1"/>
    <property type="molecule type" value="Genomic_DNA"/>
</dbReference>
<dbReference type="InterPro" id="IPR003594">
    <property type="entry name" value="HATPase_dom"/>
</dbReference>
<dbReference type="Proteomes" id="UP000071561">
    <property type="component" value="Chromosome"/>
</dbReference>
<dbReference type="SMART" id="SM00388">
    <property type="entry name" value="HisKA"/>
    <property type="match status" value="1"/>
</dbReference>
<dbReference type="EC" id="2.7.13.3" evidence="2"/>
<keyword evidence="7 8" id="KW-1133">Transmembrane helix</keyword>
<keyword evidence="11" id="KW-1185">Reference proteome</keyword>
<keyword evidence="8" id="KW-0472">Membrane</keyword>
<dbReference type="Pfam" id="PF02518">
    <property type="entry name" value="HATPase_c"/>
    <property type="match status" value="1"/>
</dbReference>
<dbReference type="SMART" id="SM00387">
    <property type="entry name" value="HATPase_c"/>
    <property type="match status" value="1"/>
</dbReference>
<dbReference type="InterPro" id="IPR036097">
    <property type="entry name" value="HisK_dim/P_sf"/>
</dbReference>
<keyword evidence="5 8" id="KW-0812">Transmembrane</keyword>
<evidence type="ECO:0000256" key="6">
    <source>
        <dbReference type="ARBA" id="ARBA00022777"/>
    </source>
</evidence>
<gene>
    <name evidence="10" type="ORF">AY601_0606</name>
</gene>
<evidence type="ECO:0000313" key="10">
    <source>
        <dbReference type="EMBL" id="AMP97556.1"/>
    </source>
</evidence>
<evidence type="ECO:0000259" key="9">
    <source>
        <dbReference type="PROSITE" id="PS50109"/>
    </source>
</evidence>
<protein>
    <recommendedName>
        <fullName evidence="2">histidine kinase</fullName>
        <ecNumber evidence="2">2.7.13.3</ecNumber>
    </recommendedName>
</protein>
<dbReference type="AlphaFoldDB" id="A0A127V8B6"/>
<keyword evidence="6 10" id="KW-0418">Kinase</keyword>
<dbReference type="CDD" id="cd00082">
    <property type="entry name" value="HisKA"/>
    <property type="match status" value="1"/>
</dbReference>
<feature type="domain" description="Histidine kinase" evidence="9">
    <location>
        <begin position="218"/>
        <end position="394"/>
    </location>
</feature>
<dbReference type="Pfam" id="PF00512">
    <property type="entry name" value="HisKA"/>
    <property type="match status" value="1"/>
</dbReference>
<evidence type="ECO:0000256" key="2">
    <source>
        <dbReference type="ARBA" id="ARBA00012438"/>
    </source>
</evidence>
<dbReference type="GO" id="GO:0000155">
    <property type="term" value="F:phosphorelay sensor kinase activity"/>
    <property type="evidence" value="ECO:0007669"/>
    <property type="project" value="InterPro"/>
</dbReference>
<dbReference type="GO" id="GO:0005886">
    <property type="term" value="C:plasma membrane"/>
    <property type="evidence" value="ECO:0007669"/>
    <property type="project" value="TreeGrafter"/>
</dbReference>
<feature type="transmembrane region" description="Helical" evidence="8">
    <location>
        <begin position="6"/>
        <end position="27"/>
    </location>
</feature>
<dbReference type="RefSeq" id="WP_232324684.1">
    <property type="nucleotide sequence ID" value="NZ_CP014504.1"/>
</dbReference>
<dbReference type="SUPFAM" id="SSF55874">
    <property type="entry name" value="ATPase domain of HSP90 chaperone/DNA topoisomerase II/histidine kinase"/>
    <property type="match status" value="1"/>
</dbReference>
<keyword evidence="4" id="KW-0808">Transferase</keyword>
<evidence type="ECO:0000256" key="1">
    <source>
        <dbReference type="ARBA" id="ARBA00000085"/>
    </source>
</evidence>
<evidence type="ECO:0000256" key="7">
    <source>
        <dbReference type="ARBA" id="ARBA00022989"/>
    </source>
</evidence>
<organism evidence="10 11">
    <name type="scientific">Pedobacter cryoconitis</name>
    <dbReference type="NCBI Taxonomy" id="188932"/>
    <lineage>
        <taxon>Bacteria</taxon>
        <taxon>Pseudomonadati</taxon>
        <taxon>Bacteroidota</taxon>
        <taxon>Sphingobacteriia</taxon>
        <taxon>Sphingobacteriales</taxon>
        <taxon>Sphingobacteriaceae</taxon>
        <taxon>Pedobacter</taxon>
    </lineage>
</organism>
<name>A0A127V8B6_9SPHI</name>
<dbReference type="PATRIC" id="fig|188932.3.peg.622"/>
<dbReference type="PANTHER" id="PTHR45436:SF5">
    <property type="entry name" value="SENSOR HISTIDINE KINASE TRCS"/>
    <property type="match status" value="1"/>
</dbReference>
<dbReference type="InterPro" id="IPR036890">
    <property type="entry name" value="HATPase_C_sf"/>
</dbReference>
<evidence type="ECO:0000256" key="3">
    <source>
        <dbReference type="ARBA" id="ARBA00022553"/>
    </source>
</evidence>
<sequence length="429" mass="49827">MKLFSSYNRILAIITLTGLIVIGFLFYQTLGQYINKQIDDHLYEELLEVRDFTHVKNILPSPDGFDDVIVDYKKINKLSDQRKYFADTTFYNPKKKHDESARYLKTELILNGQPYEVMIMASKLERQEQIKSIILIILLPVIVLLLILWLVNRILIQRMWLPFRQLLINIKAFNINQENVFEPVQTNIEEFRELSNAVLEVSLKVKSDYKEIKLFTENASHEMMTPLAVINSKLDTMLQFNTLGKEESEILADLYKATSKLTKLNQSLLLLVKIDNDQLQDKEEIDIKALIEEKIGYFQELIQRRELQVETRISAFSVFANRSLIEILINNLFSNAIRHNNDGGSMMITIKNDSLIFSNTGLPTALHSQKIFERFYKDNASDGTGLGLAILKQVCLKQNYELSYNYNQECHQFIINFKSFGDKSQLITL</sequence>
<accession>A0A127V8B6</accession>
<reference evidence="10 11" key="1">
    <citation type="submission" date="2016-03" db="EMBL/GenBank/DDBJ databases">
        <title>Complete genome sequence of Pedobacter cryoconitis PAMC 27485.</title>
        <authorList>
            <person name="Lee J."/>
            <person name="Kim O.-S."/>
        </authorList>
    </citation>
    <scope>NUCLEOTIDE SEQUENCE [LARGE SCALE GENOMIC DNA]</scope>
    <source>
        <strain evidence="10 11">PAMC 27485</strain>
    </source>
</reference>
<dbReference type="InterPro" id="IPR005467">
    <property type="entry name" value="His_kinase_dom"/>
</dbReference>
<feature type="transmembrane region" description="Helical" evidence="8">
    <location>
        <begin position="133"/>
        <end position="151"/>
    </location>
</feature>
<dbReference type="Gene3D" id="1.10.287.130">
    <property type="match status" value="1"/>
</dbReference>
<proteinExistence type="predicted"/>
<evidence type="ECO:0000256" key="5">
    <source>
        <dbReference type="ARBA" id="ARBA00022692"/>
    </source>
</evidence>
<dbReference type="InterPro" id="IPR003661">
    <property type="entry name" value="HisK_dim/P_dom"/>
</dbReference>
<dbReference type="InterPro" id="IPR050428">
    <property type="entry name" value="TCS_sensor_his_kinase"/>
</dbReference>
<comment type="catalytic activity">
    <reaction evidence="1">
        <text>ATP + protein L-histidine = ADP + protein N-phospho-L-histidine.</text>
        <dbReference type="EC" id="2.7.13.3"/>
    </reaction>
</comment>
<keyword evidence="3" id="KW-0597">Phosphoprotein</keyword>
<dbReference type="CDD" id="cd00075">
    <property type="entry name" value="HATPase"/>
    <property type="match status" value="1"/>
</dbReference>
<evidence type="ECO:0000313" key="11">
    <source>
        <dbReference type="Proteomes" id="UP000071561"/>
    </source>
</evidence>
<dbReference type="SUPFAM" id="SSF47384">
    <property type="entry name" value="Homodimeric domain of signal transducing histidine kinase"/>
    <property type="match status" value="1"/>
</dbReference>
<dbReference type="PROSITE" id="PS50109">
    <property type="entry name" value="HIS_KIN"/>
    <property type="match status" value="1"/>
</dbReference>
<dbReference type="KEGG" id="pcm:AY601_0606"/>